<evidence type="ECO:0000313" key="3">
    <source>
        <dbReference type="Proteomes" id="UP000712600"/>
    </source>
</evidence>
<evidence type="ECO:0000313" key="2">
    <source>
        <dbReference type="EMBL" id="KAF3601230.1"/>
    </source>
</evidence>
<reference evidence="2" key="1">
    <citation type="submission" date="2019-12" db="EMBL/GenBank/DDBJ databases">
        <title>Genome sequencing and annotation of Brassica cretica.</title>
        <authorList>
            <person name="Studholme D.J."/>
            <person name="Sarris P."/>
        </authorList>
    </citation>
    <scope>NUCLEOTIDE SEQUENCE</scope>
    <source>
        <strain evidence="2">PFS-109/04</strain>
        <tissue evidence="2">Leaf</tissue>
    </source>
</reference>
<evidence type="ECO:0000256" key="1">
    <source>
        <dbReference type="SAM" id="MobiDB-lite"/>
    </source>
</evidence>
<name>A0A8S9SMI3_BRACR</name>
<comment type="caution">
    <text evidence="2">The sequence shown here is derived from an EMBL/GenBank/DDBJ whole genome shotgun (WGS) entry which is preliminary data.</text>
</comment>
<gene>
    <name evidence="2" type="ORF">F2Q69_00036338</name>
</gene>
<protein>
    <submittedName>
        <fullName evidence="2">Uncharacterized protein</fullName>
    </submittedName>
</protein>
<sequence>MCVGRATHQPTSNGGENIACRNKILIRGVSKTLPSVPFSPLAPRDESGGGRSLDGNNSTGTTKSEWNLSVGFPNSFVTQNQRARSARF</sequence>
<proteinExistence type="predicted"/>
<feature type="compositionally biased region" description="Polar residues" evidence="1">
    <location>
        <begin position="54"/>
        <end position="67"/>
    </location>
</feature>
<organism evidence="2 3">
    <name type="scientific">Brassica cretica</name>
    <name type="common">Mustard</name>
    <dbReference type="NCBI Taxonomy" id="69181"/>
    <lineage>
        <taxon>Eukaryota</taxon>
        <taxon>Viridiplantae</taxon>
        <taxon>Streptophyta</taxon>
        <taxon>Embryophyta</taxon>
        <taxon>Tracheophyta</taxon>
        <taxon>Spermatophyta</taxon>
        <taxon>Magnoliopsida</taxon>
        <taxon>eudicotyledons</taxon>
        <taxon>Gunneridae</taxon>
        <taxon>Pentapetalae</taxon>
        <taxon>rosids</taxon>
        <taxon>malvids</taxon>
        <taxon>Brassicales</taxon>
        <taxon>Brassicaceae</taxon>
        <taxon>Brassiceae</taxon>
        <taxon>Brassica</taxon>
    </lineage>
</organism>
<dbReference type="Proteomes" id="UP000712600">
    <property type="component" value="Unassembled WGS sequence"/>
</dbReference>
<accession>A0A8S9SMI3</accession>
<feature type="region of interest" description="Disordered" evidence="1">
    <location>
        <begin position="33"/>
        <end position="73"/>
    </location>
</feature>
<dbReference type="AlphaFoldDB" id="A0A8S9SMI3"/>
<dbReference type="EMBL" id="QGKX02000004">
    <property type="protein sequence ID" value="KAF3601230.1"/>
    <property type="molecule type" value="Genomic_DNA"/>
</dbReference>